<feature type="compositionally biased region" description="Basic and acidic residues" evidence="1">
    <location>
        <begin position="539"/>
        <end position="565"/>
    </location>
</feature>
<feature type="compositionally biased region" description="Low complexity" evidence="1">
    <location>
        <begin position="949"/>
        <end position="966"/>
    </location>
</feature>
<feature type="region of interest" description="Disordered" evidence="1">
    <location>
        <begin position="872"/>
        <end position="1034"/>
    </location>
</feature>
<organism evidence="2 3">
    <name type="scientific">Phytophthora nicotianae P1976</name>
    <dbReference type="NCBI Taxonomy" id="1317066"/>
    <lineage>
        <taxon>Eukaryota</taxon>
        <taxon>Sar</taxon>
        <taxon>Stramenopiles</taxon>
        <taxon>Oomycota</taxon>
        <taxon>Peronosporomycetes</taxon>
        <taxon>Peronosporales</taxon>
        <taxon>Peronosporaceae</taxon>
        <taxon>Phytophthora</taxon>
    </lineage>
</organism>
<dbReference type="Gene3D" id="3.40.50.300">
    <property type="entry name" value="P-loop containing nucleotide triphosphate hydrolases"/>
    <property type="match status" value="1"/>
</dbReference>
<sequence>MGNEVSRPADLSPQSSGVVPPRSAYTPTGESSRRAQSFSTRSPSPSPSASNAPPPQRRTSSSSSLGSNPSSTPTSNPKKERTIQRMDKAIRRRVRGGITYNMKLLVRGAKGTGKTSLFQRLKGEPIPETHQSTPQLQSATINWSFRQNLEENVKCEVWDVVDKGFVPVETEEGAEDDSTRPQHANTAVSAEHGGLQSGGSLSAEASAAAAAAAAAMQNGTHSVAIVDASTVDVYHEAHGVIFLLDITKWDTLEYVKQQLDNVPVHIPTLVLGNFRDQGAQRKIFKEDIQELLYGSSDRPQPQQWRRPMELLYFECSLLNCYGLKSLHQYFGIPFLQLKLATIRQQMRIVEGEFAHLKHDVQATISEQRYSEYVEHIKVTGSDIRTGRRGSGNGSTPSAPSRSDSVRLSPRESSQTKPVTQQEGADDDVSVVGKENGAGTPPKSPTEVAAATSEGTEASLKEQEEAQSQDMEDLPARTSSVVIQTAPQLKFEHKESVTSFPDEIPEDKAPKYEDNAAMPKGQSSKALVTSNASPSRPRKASVEEVMHLEDFQVPKARISDLDHFYSESESDEDVGENDEVVVVAPVDRSMGGVSHKQRFLDSDSSDSDERESTSRSIRKERASRKSSHRRTAAKQGNASGQNDLKPPQSSRPTPPPATASPKQSSRPGSPARAKPTSPAKDSQAAPTQPQASSPTSGVVDVTRTPPAAPPSTSPVRDPSPTTKGDDSVEVAHEIRVSMSQGEGEVEQETPSSEEPGLTETEAAVPQESSTKHESSKSPAASTRASSEDEADDAGVIESVVTHTAINKEANASIVPVKEITLVNDDDANSEPEDADRVPSDRGSSPIEKKDEAASADADVDELVVAASSNELNTFLADDDSDGKEDADNAVAASQENVVEAEQPVLSKALRPDALANDSDNDGDTNVRNVSANESLSSLQASLPMPEPTVSPSAPSMSNSMGSTSSATQGQEDVLGHYHKRNHDESGDLMSLSSLQASLPLPSETTAPMSTLTSTKNTSVDYANGANGSSTNTALHLSDLQSTPSNAIVPDFASIVPSNDLEDFLNESDSDSDNAPPTYADPQSSKQGQNSTRAIVESSEDDEDRFASYSISKKSRSERRRQQKEELRQLNAALDVDKDPFAPSTSSVAVLDSSFGTSDVMEAIRKAQEEAMRMLPTATAPVDDDVDSSSSKKKNKHKHKKEHKHKKREDADGSKEKPSKKSSRKSGSRSKKRRPHVEDDLM</sequence>
<reference evidence="2 3" key="1">
    <citation type="submission" date="2013-11" db="EMBL/GenBank/DDBJ databases">
        <title>The Genome Sequence of Phytophthora parasitica P1976.</title>
        <authorList>
            <consortium name="The Broad Institute Genomics Platform"/>
            <person name="Russ C."/>
            <person name="Tyler B."/>
            <person name="Panabieres F."/>
            <person name="Shan W."/>
            <person name="Tripathy S."/>
            <person name="Grunwald N."/>
            <person name="Machado M."/>
            <person name="Johnson C.S."/>
            <person name="Walker B."/>
            <person name="Young S."/>
            <person name="Zeng Q."/>
            <person name="Gargeya S."/>
            <person name="Fitzgerald M."/>
            <person name="Haas B."/>
            <person name="Abouelleil A."/>
            <person name="Allen A.W."/>
            <person name="Alvarado L."/>
            <person name="Arachchi H.M."/>
            <person name="Berlin A.M."/>
            <person name="Chapman S.B."/>
            <person name="Gainer-Dewar J."/>
            <person name="Goldberg J."/>
            <person name="Griggs A."/>
            <person name="Gujja S."/>
            <person name="Hansen M."/>
            <person name="Howarth C."/>
            <person name="Imamovic A."/>
            <person name="Ireland A."/>
            <person name="Larimer J."/>
            <person name="McCowan C."/>
            <person name="Murphy C."/>
            <person name="Pearson M."/>
            <person name="Poon T.W."/>
            <person name="Priest M."/>
            <person name="Roberts A."/>
            <person name="Saif S."/>
            <person name="Shea T."/>
            <person name="Sisk P."/>
            <person name="Sykes S."/>
            <person name="Wortman J."/>
            <person name="Nusbaum C."/>
            <person name="Birren B."/>
        </authorList>
    </citation>
    <scope>NUCLEOTIDE SEQUENCE [LARGE SCALE GENOMIC DNA]</scope>
    <source>
        <strain evidence="2 3">P1976</strain>
    </source>
</reference>
<dbReference type="InterPro" id="IPR040385">
    <property type="entry name" value="RABL6"/>
</dbReference>
<feature type="compositionally biased region" description="Acidic residues" evidence="1">
    <location>
        <begin position="567"/>
        <end position="578"/>
    </location>
</feature>
<feature type="compositionally biased region" description="Basic and acidic residues" evidence="1">
    <location>
        <begin position="722"/>
        <end position="734"/>
    </location>
</feature>
<accession>A0A081AXS0</accession>
<dbReference type="Proteomes" id="UP000028582">
    <property type="component" value="Unassembled WGS sequence"/>
</dbReference>
<evidence type="ECO:0000313" key="3">
    <source>
        <dbReference type="Proteomes" id="UP000028582"/>
    </source>
</evidence>
<feature type="compositionally biased region" description="Polar residues" evidence="1">
    <location>
        <begin position="25"/>
        <end position="41"/>
    </location>
</feature>
<evidence type="ECO:0000256" key="1">
    <source>
        <dbReference type="SAM" id="MobiDB-lite"/>
    </source>
</evidence>
<feature type="compositionally biased region" description="Low complexity" evidence="1">
    <location>
        <begin position="987"/>
        <end position="1001"/>
    </location>
</feature>
<name>A0A081AXS0_PHYNI</name>
<feature type="compositionally biased region" description="Polar residues" evidence="1">
    <location>
        <begin position="1079"/>
        <end position="1091"/>
    </location>
</feature>
<feature type="region of interest" description="Disordered" evidence="1">
    <location>
        <begin position="380"/>
        <end position="858"/>
    </location>
</feature>
<dbReference type="PANTHER" id="PTHR14932:SF1">
    <property type="entry name" value="RAB-LIKE PROTEIN 6"/>
    <property type="match status" value="1"/>
</dbReference>
<feature type="compositionally biased region" description="Acidic residues" evidence="1">
    <location>
        <begin position="1058"/>
        <end position="1070"/>
    </location>
</feature>
<feature type="compositionally biased region" description="Polar residues" evidence="1">
    <location>
        <begin position="922"/>
        <end position="939"/>
    </location>
</feature>
<feature type="compositionally biased region" description="Basic residues" evidence="1">
    <location>
        <begin position="620"/>
        <end position="631"/>
    </location>
</feature>
<feature type="compositionally biased region" description="Basic residues" evidence="1">
    <location>
        <begin position="1218"/>
        <end position="1233"/>
    </location>
</feature>
<dbReference type="OrthoDB" id="207081at2759"/>
<dbReference type="GO" id="GO:0005525">
    <property type="term" value="F:GTP binding"/>
    <property type="evidence" value="ECO:0007669"/>
    <property type="project" value="InterPro"/>
</dbReference>
<feature type="region of interest" description="Disordered" evidence="1">
    <location>
        <begin position="1"/>
        <end position="90"/>
    </location>
</feature>
<feature type="compositionally biased region" description="Polar residues" evidence="1">
    <location>
        <begin position="1002"/>
        <end position="1034"/>
    </location>
</feature>
<feature type="compositionally biased region" description="Basic and acidic residues" evidence="1">
    <location>
        <begin position="609"/>
        <end position="619"/>
    </location>
</feature>
<dbReference type="GO" id="GO:0005829">
    <property type="term" value="C:cytosol"/>
    <property type="evidence" value="ECO:0007669"/>
    <property type="project" value="TreeGrafter"/>
</dbReference>
<dbReference type="AlphaFoldDB" id="A0A081AXS0"/>
<feature type="compositionally biased region" description="Low complexity" evidence="1">
    <location>
        <begin position="47"/>
        <end position="76"/>
    </location>
</feature>
<dbReference type="EMBL" id="ANJA01000459">
    <property type="protein sequence ID" value="ETO83681.1"/>
    <property type="molecule type" value="Genomic_DNA"/>
</dbReference>
<evidence type="ECO:0000313" key="2">
    <source>
        <dbReference type="EMBL" id="ETO83681.1"/>
    </source>
</evidence>
<feature type="compositionally biased region" description="Basic residues" evidence="1">
    <location>
        <begin position="1189"/>
        <end position="1205"/>
    </location>
</feature>
<feature type="compositionally biased region" description="Basic and acidic residues" evidence="1">
    <location>
        <begin position="77"/>
        <end position="89"/>
    </location>
</feature>
<comment type="caution">
    <text evidence="2">The sequence shown here is derived from an EMBL/GenBank/DDBJ whole genome shotgun (WGS) entry which is preliminary data.</text>
</comment>
<feature type="region of interest" description="Disordered" evidence="1">
    <location>
        <begin position="1057"/>
        <end position="1240"/>
    </location>
</feature>
<feature type="compositionally biased region" description="Basic and acidic residues" evidence="1">
    <location>
        <begin position="1160"/>
        <end position="1170"/>
    </location>
</feature>
<dbReference type="SUPFAM" id="SSF52540">
    <property type="entry name" value="P-loop containing nucleoside triphosphate hydrolases"/>
    <property type="match status" value="1"/>
</dbReference>
<feature type="compositionally biased region" description="Acidic residues" evidence="1">
    <location>
        <begin position="822"/>
        <end position="832"/>
    </location>
</feature>
<feature type="compositionally biased region" description="Polar residues" evidence="1">
    <location>
        <begin position="476"/>
        <end position="486"/>
    </location>
</feature>
<gene>
    <name evidence="2" type="ORF">F444_02344</name>
</gene>
<dbReference type="PANTHER" id="PTHR14932">
    <property type="entry name" value="RAS GTPASE-RELATED"/>
    <property type="match status" value="1"/>
</dbReference>
<feature type="compositionally biased region" description="Polar residues" evidence="1">
    <location>
        <begin position="683"/>
        <end position="695"/>
    </location>
</feature>
<proteinExistence type="predicted"/>
<feature type="compositionally biased region" description="Basic residues" evidence="1">
    <location>
        <begin position="1111"/>
        <end position="1120"/>
    </location>
</feature>
<dbReference type="InterPro" id="IPR027417">
    <property type="entry name" value="P-loop_NTPase"/>
</dbReference>
<feature type="compositionally biased region" description="Polar residues" evidence="1">
    <location>
        <begin position="410"/>
        <end position="422"/>
    </location>
</feature>
<feature type="compositionally biased region" description="Polar residues" evidence="1">
    <location>
        <begin position="520"/>
        <end position="533"/>
    </location>
</feature>
<protein>
    <recommendedName>
        <fullName evidence="4">GTP-binding protein Parf</fullName>
    </recommendedName>
</protein>
<feature type="compositionally biased region" description="Basic and acidic residues" evidence="1">
    <location>
        <begin position="1206"/>
        <end position="1217"/>
    </location>
</feature>
<dbReference type="GO" id="GO:0005634">
    <property type="term" value="C:nucleus"/>
    <property type="evidence" value="ECO:0007669"/>
    <property type="project" value="TreeGrafter"/>
</dbReference>
<evidence type="ECO:0008006" key="4">
    <source>
        <dbReference type="Google" id="ProtNLM"/>
    </source>
</evidence>